<keyword evidence="3 4" id="KW-0975">Bacterial flagellum</keyword>
<evidence type="ECO:0000313" key="9">
    <source>
        <dbReference type="Proteomes" id="UP001139179"/>
    </source>
</evidence>
<keyword evidence="8" id="KW-0966">Cell projection</keyword>
<evidence type="ECO:0000256" key="3">
    <source>
        <dbReference type="ARBA" id="ARBA00023143"/>
    </source>
</evidence>
<dbReference type="EMBL" id="JAMBOL010000008">
    <property type="protein sequence ID" value="MCM3714655.1"/>
    <property type="molecule type" value="Genomic_DNA"/>
</dbReference>
<dbReference type="InterPro" id="IPR001492">
    <property type="entry name" value="Flagellin"/>
</dbReference>
<reference evidence="8" key="1">
    <citation type="submission" date="2022-05" db="EMBL/GenBank/DDBJ databases">
        <title>Comparative Genomics of Spacecraft Associated Microbes.</title>
        <authorList>
            <person name="Tran M.T."/>
            <person name="Wright A."/>
            <person name="Seuylemezian A."/>
            <person name="Eisen J."/>
            <person name="Coil D."/>
        </authorList>
    </citation>
    <scope>NUCLEOTIDE SEQUENCE</scope>
    <source>
        <strain evidence="8">214.1.1</strain>
    </source>
</reference>
<organism evidence="8 9">
    <name type="scientific">Halalkalibacter oceani</name>
    <dbReference type="NCBI Taxonomy" id="1653776"/>
    <lineage>
        <taxon>Bacteria</taxon>
        <taxon>Bacillati</taxon>
        <taxon>Bacillota</taxon>
        <taxon>Bacilli</taxon>
        <taxon>Bacillales</taxon>
        <taxon>Bacillaceae</taxon>
        <taxon>Halalkalibacter</taxon>
    </lineage>
</organism>
<keyword evidence="8" id="KW-0969">Cilium</keyword>
<dbReference type="Pfam" id="PF00669">
    <property type="entry name" value="Flagellin_N"/>
    <property type="match status" value="1"/>
</dbReference>
<dbReference type="Proteomes" id="UP001139179">
    <property type="component" value="Unassembled WGS sequence"/>
</dbReference>
<keyword evidence="8" id="KW-0282">Flagellum</keyword>
<keyword evidence="9" id="KW-1185">Reference proteome</keyword>
<dbReference type="PANTHER" id="PTHR42792:SF2">
    <property type="entry name" value="FLAGELLIN"/>
    <property type="match status" value="1"/>
</dbReference>
<accession>A0A9X2DS89</accession>
<comment type="function">
    <text evidence="4">Flagellin is the subunit protein which polymerizes to form the filaments of bacterial flagella.</text>
</comment>
<comment type="subcellular location">
    <subcellularLocation>
        <location evidence="4">Secreted</location>
    </subcellularLocation>
    <subcellularLocation>
        <location evidence="4">Bacterial flagellum</location>
    </subcellularLocation>
</comment>
<protein>
    <recommendedName>
        <fullName evidence="2 4">Flagellin</fullName>
    </recommendedName>
</protein>
<feature type="coiled-coil region" evidence="5">
    <location>
        <begin position="184"/>
        <end position="232"/>
    </location>
</feature>
<feature type="domain" description="Flagellin N-terminal" evidence="6">
    <location>
        <begin position="3"/>
        <end position="139"/>
    </location>
</feature>
<dbReference type="AlphaFoldDB" id="A0A9X2DS89"/>
<evidence type="ECO:0000259" key="7">
    <source>
        <dbReference type="Pfam" id="PF00700"/>
    </source>
</evidence>
<evidence type="ECO:0000256" key="5">
    <source>
        <dbReference type="SAM" id="Coils"/>
    </source>
</evidence>
<dbReference type="Pfam" id="PF00700">
    <property type="entry name" value="Flagellin_C"/>
    <property type="match status" value="1"/>
</dbReference>
<keyword evidence="5" id="KW-0175">Coiled coil</keyword>
<sequence>MIIRHNGMALTAYRHYQQNSFLLQRSMERLSSGQRINRVADDPAGLAISEKMRAQIRGLEQAARNARDGISVLQTAEGALAETQAILQRMRELAVQAANDTNTDSEREAIAKELQQLREAIDSIGNSTEFNTRKLLDGSGDGEKVSLSLQIGANSGQSMQIEFNDMRAGALGLDEEDALDVSTHEKAEAVIGRLESALRQVSSERSRIGAYQNRLEHTISNLTNTAENLQAAESRIRDVDIAKEMMEYTKRSLLAQVSLAMMAQANQQAQMVLRLLQ</sequence>
<dbReference type="PANTHER" id="PTHR42792">
    <property type="entry name" value="FLAGELLIN"/>
    <property type="match status" value="1"/>
</dbReference>
<evidence type="ECO:0000259" key="6">
    <source>
        <dbReference type="Pfam" id="PF00669"/>
    </source>
</evidence>
<dbReference type="GO" id="GO:0009288">
    <property type="term" value="C:bacterial-type flagellum"/>
    <property type="evidence" value="ECO:0007669"/>
    <property type="project" value="UniProtKB-SubCell"/>
</dbReference>
<keyword evidence="4" id="KW-0964">Secreted</keyword>
<dbReference type="Gene3D" id="6.10.10.10">
    <property type="entry name" value="Flagellar export chaperone, C-terminal domain"/>
    <property type="match status" value="1"/>
</dbReference>
<comment type="similarity">
    <text evidence="1 4">Belongs to the bacterial flagellin family.</text>
</comment>
<evidence type="ECO:0000256" key="4">
    <source>
        <dbReference type="RuleBase" id="RU362073"/>
    </source>
</evidence>
<dbReference type="RefSeq" id="WP_251223422.1">
    <property type="nucleotide sequence ID" value="NZ_JAMBOL010000008.1"/>
</dbReference>
<dbReference type="GO" id="GO:0005576">
    <property type="term" value="C:extracellular region"/>
    <property type="evidence" value="ECO:0007669"/>
    <property type="project" value="UniProtKB-SubCell"/>
</dbReference>
<dbReference type="InterPro" id="IPR001029">
    <property type="entry name" value="Flagellin_N"/>
</dbReference>
<comment type="caution">
    <text evidence="8">The sequence shown here is derived from an EMBL/GenBank/DDBJ whole genome shotgun (WGS) entry which is preliminary data.</text>
</comment>
<gene>
    <name evidence="8" type="ORF">M3202_11190</name>
</gene>
<dbReference type="GO" id="GO:0005198">
    <property type="term" value="F:structural molecule activity"/>
    <property type="evidence" value="ECO:0007669"/>
    <property type="project" value="UniProtKB-UniRule"/>
</dbReference>
<dbReference type="SUPFAM" id="SSF64518">
    <property type="entry name" value="Phase 1 flagellin"/>
    <property type="match status" value="1"/>
</dbReference>
<dbReference type="PRINTS" id="PR00207">
    <property type="entry name" value="FLAGELLIN"/>
</dbReference>
<name>A0A9X2DS89_9BACI</name>
<feature type="domain" description="Flagellin C-terminal" evidence="7">
    <location>
        <begin position="193"/>
        <end position="276"/>
    </location>
</feature>
<evidence type="ECO:0000256" key="1">
    <source>
        <dbReference type="ARBA" id="ARBA00005709"/>
    </source>
</evidence>
<evidence type="ECO:0000313" key="8">
    <source>
        <dbReference type="EMBL" id="MCM3714655.1"/>
    </source>
</evidence>
<evidence type="ECO:0000256" key="2">
    <source>
        <dbReference type="ARBA" id="ARBA00020110"/>
    </source>
</evidence>
<dbReference type="InterPro" id="IPR046358">
    <property type="entry name" value="Flagellin_C"/>
</dbReference>
<dbReference type="InterPro" id="IPR042187">
    <property type="entry name" value="Flagellin_C_sub2"/>
</dbReference>
<dbReference type="Gene3D" id="1.20.1330.10">
    <property type="entry name" value="f41 fragment of flagellin, N-terminal domain"/>
    <property type="match status" value="1"/>
</dbReference>
<proteinExistence type="inferred from homology"/>